<dbReference type="Gene3D" id="2.60.120.260">
    <property type="entry name" value="Galactose-binding domain-like"/>
    <property type="match status" value="1"/>
</dbReference>
<feature type="coiled-coil region" evidence="1">
    <location>
        <begin position="86"/>
        <end position="120"/>
    </location>
</feature>
<gene>
    <name evidence="2" type="ORF">AB432_003750</name>
</gene>
<evidence type="ECO:0000313" key="2">
    <source>
        <dbReference type="EMBL" id="AWX54206.1"/>
    </source>
</evidence>
<sequence>MSVRITRTGNEVVLDHNELANKGKRTHAEIDSYLQELDDAREDKPSLKDRFRELKDKDDEQDRQLDAVKSDVSTIQARLNTLSSTVSAAEAKNQTQDLRLSQVEQKNAQQDQAILKLQSDVSSNPNAEVVAARRDRDGRTFPSLKARLDDMQGKIGTGDDGGGTTTTKPLVDVVAATNILRNAYRTLESTGQGATVRHNLYADSFVNTSGVDISKSESFQIGSGKFTKSAGSVYSWKTLGVQIASSVGDYSNSNTGYRPYKANGTTSVYSVEKIADDNAVASPGGYSDYWLQSGTSADLFMKWEALVDVSKVILWMNGSFGSNGHHYCDHQIFVKNPFSGKWDAVTPRINLASSTDKGIHGDGSWHYPISLDYLINEVKVTVWNKSTYMTVTEIQILQASDKNPVMVSKPIPLAKAPTHLVLDAEYEGNISIDLSLDGGTTFTAGFPLNQLVDLSTFLPGNSLVIRANLTDKALLNSIGCIWYDEDTLPTYTDTVGGSSGGKDPGNSGTKVEVDPSLGSILLYDTIGLITANFRAAEALNLPKYTAKNLIIDSFIDDSGIDKTRSSGFIVEQGEVKRMGHNAVKGKTYYLNPIPTKNYPDNTPYSKLTDGKAGKDGSAADYLDGSWISQLGIPGSISTVDFDLTVPEIINRVKAMFCEYQVSGIFYPPELYVYGSDDNSNWTLLFHEPSGLSGNGIRKWVDFTFTNSTPYRYYRVGYSIGGTGENQKHLFVNEIELYSTGPTTIYTNVESLPVEPKKMIVIAEHQGQVIYDLSMNGGNTWLNNITLDKFLEVTGGKEVCIRATLSTGSTLSSLGYGWFDDSVEFIKVTPGSGNTGSTGLIQINKFGVIASPNTPEEVNITIPYTSDYKLPPIEVLKFAPGEQNYSLEIASFSSNEASNFDHDNYLELEGMLRLKTDYLIEMTEDVVLSSGNSVYSFNLDVNQYSSIEKIEVT</sequence>
<keyword evidence="1" id="KW-0175">Coiled coil</keyword>
<organism evidence="2 3">
    <name type="scientific">Brevibacillus brevis</name>
    <name type="common">Bacillus brevis</name>
    <dbReference type="NCBI Taxonomy" id="1393"/>
    <lineage>
        <taxon>Bacteria</taxon>
        <taxon>Bacillati</taxon>
        <taxon>Bacillota</taxon>
        <taxon>Bacilli</taxon>
        <taxon>Bacillales</taxon>
        <taxon>Paenibacillaceae</taxon>
        <taxon>Brevibacillus</taxon>
    </lineage>
</organism>
<proteinExistence type="predicted"/>
<dbReference type="RefSeq" id="WP_048031094.1">
    <property type="nucleotide sequence ID" value="NZ_CP030117.1"/>
</dbReference>
<dbReference type="AlphaFoldDB" id="A0A2Z4MCI9"/>
<dbReference type="Proteomes" id="UP000036061">
    <property type="component" value="Chromosome"/>
</dbReference>
<feature type="coiled-coil region" evidence="1">
    <location>
        <begin position="30"/>
        <end position="57"/>
    </location>
</feature>
<evidence type="ECO:0000313" key="3">
    <source>
        <dbReference type="Proteomes" id="UP000036061"/>
    </source>
</evidence>
<name>A0A2Z4MCI9_BREBE</name>
<dbReference type="EMBL" id="CP030117">
    <property type="protein sequence ID" value="AWX54206.1"/>
    <property type="molecule type" value="Genomic_DNA"/>
</dbReference>
<evidence type="ECO:0000256" key="1">
    <source>
        <dbReference type="SAM" id="Coils"/>
    </source>
</evidence>
<reference evidence="2 3" key="1">
    <citation type="journal article" date="2015" name="Genome Announc.">
        <title>Draft Genome Sequence of Brevibacillus brevis DZQ7, a Plant Growth-Promoting Rhizobacterium with Broad-Spectrum Antimicrobial Activity.</title>
        <authorList>
            <person name="Hou Q."/>
            <person name="Wang C."/>
            <person name="Hou X."/>
            <person name="Xia Z."/>
            <person name="Ye J."/>
            <person name="Liu K."/>
            <person name="Liu H."/>
            <person name="Wang J."/>
            <person name="Guo H."/>
            <person name="Yu X."/>
            <person name="Yang Y."/>
            <person name="Du B."/>
            <person name="Ding Y."/>
        </authorList>
    </citation>
    <scope>NUCLEOTIDE SEQUENCE [LARGE SCALE GENOMIC DNA]</scope>
    <source>
        <strain evidence="2 3">DZQ7</strain>
    </source>
</reference>
<protein>
    <submittedName>
        <fullName evidence="2">Uncharacterized protein</fullName>
    </submittedName>
</protein>
<accession>A0A2Z4MCI9</accession>